<dbReference type="FunFam" id="2.40.110.10:FF:000011">
    <property type="entry name" value="Acyl-CoA dehydrogenase FadE34"/>
    <property type="match status" value="1"/>
</dbReference>
<feature type="domain" description="Acyl-CoA dehydrogenase/oxidase N-terminal" evidence="8">
    <location>
        <begin position="6"/>
        <end position="115"/>
    </location>
</feature>
<dbReference type="OrthoDB" id="3964153at2"/>
<evidence type="ECO:0000256" key="5">
    <source>
        <dbReference type="ARBA" id="ARBA00023002"/>
    </source>
</evidence>
<dbReference type="Proteomes" id="UP000315677">
    <property type="component" value="Unassembled WGS sequence"/>
</dbReference>
<dbReference type="AlphaFoldDB" id="A0A543DPL3"/>
<sequence length="719" mass="75294">MALALTDEHRELADVVRAFLTDHQARAVSRGFLDADETLPEYWGAVAELGWLGLHVPVEYGGQGFGVPELAVVLAEFGRAVAPGPLLSTTCASAIIAATGGDELRSKCLPALADGSQTGAVGLGGGLTRGADGTVSGDAGAVLGAHLPDALLVLTVGEDLVAVAADAPGVQVTALPGIDPTRRFAAVHLDGVTVPDERVLPGALGVATRTVRALAAVEASGIAHACVEMATEYATVRVQFGRTIGTFQAVKHHAANMLVGAELATAVAWDAARAVGTGLDEQAALAAAVGVTSAVEAAVRNAETNIQLHGGIGFTWEHDAHLYLRRAAGLSALVAPAAAFEDEIVTLTRAGVRRSYAIDLPPEAETHRAEARAFVERFATLPESERRHALVDSGYLVPHWPLPWGRAAGAIEQLVIEAEFAGVDLPVLGIGGWVTLTLAQHGTPEQVERWVRPSLLGDLNWCQLFSEPGAGSDAAAVSTRGVRVDGGWIVNGQKVWTSGAQHCNRGFATVRTDPDARKHRGITMMAIDMTAPGVEVRPLREITGESLFNEVFFDDVFVPDADVVGGVHQGWAVARATLGNERVTIGGGSRQGLSASDLFDLQARCAPGDDALAREIARLVAEEQAMRLLNLRQAVRAVVGGPPGPEGNITKLLSAEHAQRVSELGRRIAARAIVAAGETDYLFAYLFDRCLTIAGGTSEIGRNVIAERLLGLPRDPLVA</sequence>
<dbReference type="RefSeq" id="WP_142055219.1">
    <property type="nucleotide sequence ID" value="NZ_VFPA01000002.1"/>
</dbReference>
<dbReference type="EMBL" id="VFPA01000002">
    <property type="protein sequence ID" value="TQM11233.1"/>
    <property type="molecule type" value="Genomic_DNA"/>
</dbReference>
<gene>
    <name evidence="9" type="ORF">FB558_3788</name>
</gene>
<evidence type="ECO:0000259" key="6">
    <source>
        <dbReference type="Pfam" id="PF00441"/>
    </source>
</evidence>
<dbReference type="InterPro" id="IPR009100">
    <property type="entry name" value="AcylCoA_DH/oxidase_NM_dom_sf"/>
</dbReference>
<dbReference type="InterPro" id="IPR013786">
    <property type="entry name" value="AcylCoA_DH/ox_N"/>
</dbReference>
<dbReference type="Gene3D" id="1.10.540.10">
    <property type="entry name" value="Acyl-CoA dehydrogenase/oxidase, N-terminal domain"/>
    <property type="match status" value="2"/>
</dbReference>
<evidence type="ECO:0000259" key="8">
    <source>
        <dbReference type="Pfam" id="PF02771"/>
    </source>
</evidence>
<feature type="domain" description="Acyl-CoA dehydrogenase/oxidase C-terminal" evidence="6">
    <location>
        <begin position="569"/>
        <end position="710"/>
    </location>
</feature>
<proteinExistence type="inferred from homology"/>
<dbReference type="InterPro" id="IPR037069">
    <property type="entry name" value="AcylCoA_DH/ox_N_sf"/>
</dbReference>
<evidence type="ECO:0000256" key="4">
    <source>
        <dbReference type="ARBA" id="ARBA00022827"/>
    </source>
</evidence>
<dbReference type="SUPFAM" id="SSF47203">
    <property type="entry name" value="Acyl-CoA dehydrogenase C-terminal domain-like"/>
    <property type="match status" value="2"/>
</dbReference>
<dbReference type="InterPro" id="IPR036250">
    <property type="entry name" value="AcylCo_DH-like_C"/>
</dbReference>
<comment type="similarity">
    <text evidence="2">Belongs to the acyl-CoA dehydrogenase family.</text>
</comment>
<evidence type="ECO:0000313" key="10">
    <source>
        <dbReference type="Proteomes" id="UP000315677"/>
    </source>
</evidence>
<organism evidence="9 10">
    <name type="scientific">Pseudonocardia kunmingensis</name>
    <dbReference type="NCBI Taxonomy" id="630975"/>
    <lineage>
        <taxon>Bacteria</taxon>
        <taxon>Bacillati</taxon>
        <taxon>Actinomycetota</taxon>
        <taxon>Actinomycetes</taxon>
        <taxon>Pseudonocardiales</taxon>
        <taxon>Pseudonocardiaceae</taxon>
        <taxon>Pseudonocardia</taxon>
    </lineage>
</organism>
<dbReference type="Gene3D" id="2.40.110.10">
    <property type="entry name" value="Butyryl-CoA Dehydrogenase, subunit A, domain 2"/>
    <property type="match status" value="1"/>
</dbReference>
<dbReference type="InterPro" id="IPR006091">
    <property type="entry name" value="Acyl-CoA_Oxase/DH_mid-dom"/>
</dbReference>
<feature type="domain" description="Acyl-CoA dehydrogenase/oxidase C-terminal" evidence="6">
    <location>
        <begin position="212"/>
        <end position="329"/>
    </location>
</feature>
<name>A0A543DPL3_9PSEU</name>
<accession>A0A543DPL3</accession>
<keyword evidence="10" id="KW-1185">Reference proteome</keyword>
<protein>
    <submittedName>
        <fullName evidence="9">Alkylation response protein AidB-like acyl-CoA dehydrogenase</fullName>
    </submittedName>
</protein>
<dbReference type="PANTHER" id="PTHR43292">
    <property type="entry name" value="ACYL-COA DEHYDROGENASE"/>
    <property type="match status" value="1"/>
</dbReference>
<dbReference type="PANTHER" id="PTHR43292:SF4">
    <property type="entry name" value="ACYL-COA DEHYDROGENASE FADE34"/>
    <property type="match status" value="1"/>
</dbReference>
<dbReference type="InterPro" id="IPR052161">
    <property type="entry name" value="Mycobact_Acyl-CoA_DH"/>
</dbReference>
<dbReference type="Gene3D" id="1.20.140.10">
    <property type="entry name" value="Butyryl-CoA Dehydrogenase, subunit A, domain 3"/>
    <property type="match status" value="2"/>
</dbReference>
<dbReference type="GO" id="GO:0016627">
    <property type="term" value="F:oxidoreductase activity, acting on the CH-CH group of donors"/>
    <property type="evidence" value="ECO:0007669"/>
    <property type="project" value="InterPro"/>
</dbReference>
<feature type="domain" description="Acyl-CoA oxidase/dehydrogenase middle" evidence="7">
    <location>
        <begin position="462"/>
        <end position="556"/>
    </location>
</feature>
<dbReference type="GO" id="GO:0050660">
    <property type="term" value="F:flavin adenine dinucleotide binding"/>
    <property type="evidence" value="ECO:0007669"/>
    <property type="project" value="InterPro"/>
</dbReference>
<evidence type="ECO:0000256" key="3">
    <source>
        <dbReference type="ARBA" id="ARBA00022630"/>
    </source>
</evidence>
<evidence type="ECO:0000256" key="2">
    <source>
        <dbReference type="ARBA" id="ARBA00009347"/>
    </source>
</evidence>
<dbReference type="Pfam" id="PF00441">
    <property type="entry name" value="Acyl-CoA_dh_1"/>
    <property type="match status" value="2"/>
</dbReference>
<evidence type="ECO:0000256" key="1">
    <source>
        <dbReference type="ARBA" id="ARBA00001974"/>
    </source>
</evidence>
<reference evidence="9 10" key="1">
    <citation type="submission" date="2019-06" db="EMBL/GenBank/DDBJ databases">
        <title>Sequencing the genomes of 1000 actinobacteria strains.</title>
        <authorList>
            <person name="Klenk H.-P."/>
        </authorList>
    </citation>
    <scope>NUCLEOTIDE SEQUENCE [LARGE SCALE GENOMIC DNA]</scope>
    <source>
        <strain evidence="9 10">DSM 45301</strain>
    </source>
</reference>
<evidence type="ECO:0000259" key="7">
    <source>
        <dbReference type="Pfam" id="PF02770"/>
    </source>
</evidence>
<keyword evidence="3" id="KW-0285">Flavoprotein</keyword>
<dbReference type="Pfam" id="PF02771">
    <property type="entry name" value="Acyl-CoA_dh_N"/>
    <property type="match status" value="1"/>
</dbReference>
<dbReference type="CDD" id="cd00567">
    <property type="entry name" value="ACAD"/>
    <property type="match status" value="1"/>
</dbReference>
<keyword evidence="5" id="KW-0560">Oxidoreductase</keyword>
<dbReference type="Pfam" id="PF02770">
    <property type="entry name" value="Acyl-CoA_dh_M"/>
    <property type="match status" value="1"/>
</dbReference>
<dbReference type="SUPFAM" id="SSF56645">
    <property type="entry name" value="Acyl-CoA dehydrogenase NM domain-like"/>
    <property type="match status" value="2"/>
</dbReference>
<comment type="cofactor">
    <cofactor evidence="1">
        <name>FAD</name>
        <dbReference type="ChEBI" id="CHEBI:57692"/>
    </cofactor>
</comment>
<dbReference type="InterPro" id="IPR009075">
    <property type="entry name" value="AcylCo_DH/oxidase_C"/>
</dbReference>
<evidence type="ECO:0000313" key="9">
    <source>
        <dbReference type="EMBL" id="TQM11233.1"/>
    </source>
</evidence>
<keyword evidence="4" id="KW-0274">FAD</keyword>
<comment type="caution">
    <text evidence="9">The sequence shown here is derived from an EMBL/GenBank/DDBJ whole genome shotgun (WGS) entry which is preliminary data.</text>
</comment>
<dbReference type="InterPro" id="IPR046373">
    <property type="entry name" value="Acyl-CoA_Oxase/DH_mid-dom_sf"/>
</dbReference>
<dbReference type="GO" id="GO:0005886">
    <property type="term" value="C:plasma membrane"/>
    <property type="evidence" value="ECO:0007669"/>
    <property type="project" value="TreeGrafter"/>
</dbReference>